<dbReference type="PANTHER" id="PTHR43135:SF3">
    <property type="entry name" value="ALPHA-D-RIBOSE 1-METHYLPHOSPHONATE 5-TRIPHOSPHATE DIPHOSPHATASE"/>
    <property type="match status" value="1"/>
</dbReference>
<name>A0A6A6CWU5_ZASCE</name>
<dbReference type="GO" id="GO:0016810">
    <property type="term" value="F:hydrolase activity, acting on carbon-nitrogen (but not peptide) bonds"/>
    <property type="evidence" value="ECO:0007669"/>
    <property type="project" value="InterPro"/>
</dbReference>
<dbReference type="Gene3D" id="2.30.40.10">
    <property type="entry name" value="Urease, subunit C, domain 1"/>
    <property type="match status" value="1"/>
</dbReference>
<proteinExistence type="predicted"/>
<reference evidence="2" key="1">
    <citation type="journal article" date="2020" name="Stud. Mycol.">
        <title>101 Dothideomycetes genomes: a test case for predicting lifestyles and emergence of pathogens.</title>
        <authorList>
            <person name="Haridas S."/>
            <person name="Albert R."/>
            <person name="Binder M."/>
            <person name="Bloem J."/>
            <person name="Labutti K."/>
            <person name="Salamov A."/>
            <person name="Andreopoulos B."/>
            <person name="Baker S."/>
            <person name="Barry K."/>
            <person name="Bills G."/>
            <person name="Bluhm B."/>
            <person name="Cannon C."/>
            <person name="Castanera R."/>
            <person name="Culley D."/>
            <person name="Daum C."/>
            <person name="Ezra D."/>
            <person name="Gonzalez J."/>
            <person name="Henrissat B."/>
            <person name="Kuo A."/>
            <person name="Liang C."/>
            <person name="Lipzen A."/>
            <person name="Lutzoni F."/>
            <person name="Magnuson J."/>
            <person name="Mondo S."/>
            <person name="Nolan M."/>
            <person name="Ohm R."/>
            <person name="Pangilinan J."/>
            <person name="Park H.-J."/>
            <person name="Ramirez L."/>
            <person name="Alfaro M."/>
            <person name="Sun H."/>
            <person name="Tritt A."/>
            <person name="Yoshinaga Y."/>
            <person name="Zwiers L.-H."/>
            <person name="Turgeon B."/>
            <person name="Goodwin S."/>
            <person name="Spatafora J."/>
            <person name="Crous P."/>
            <person name="Grigoriev I."/>
        </authorList>
    </citation>
    <scope>NUCLEOTIDE SEQUENCE</scope>
    <source>
        <strain evidence="2">ATCC 36951</strain>
    </source>
</reference>
<dbReference type="InterPro" id="IPR006680">
    <property type="entry name" value="Amidohydro-rel"/>
</dbReference>
<dbReference type="SUPFAM" id="SSF51338">
    <property type="entry name" value="Composite domain of metallo-dependent hydrolases"/>
    <property type="match status" value="1"/>
</dbReference>
<dbReference type="Gene3D" id="3.40.50.10910">
    <property type="entry name" value="Amidohydrolase"/>
    <property type="match status" value="1"/>
</dbReference>
<dbReference type="Gene3D" id="1.20.58.520">
    <property type="entry name" value="Amidohydrolase"/>
    <property type="match status" value="1"/>
</dbReference>
<dbReference type="InterPro" id="IPR032466">
    <property type="entry name" value="Metal_Hydrolase"/>
</dbReference>
<dbReference type="PANTHER" id="PTHR43135">
    <property type="entry name" value="ALPHA-D-RIBOSE 1-METHYLPHOSPHONATE 5-TRIPHOSPHATE DIPHOSPHATASE"/>
    <property type="match status" value="1"/>
</dbReference>
<gene>
    <name evidence="2" type="ORF">M409DRAFT_63247</name>
</gene>
<protein>
    <recommendedName>
        <fullName evidence="1">Amidohydrolase-related domain-containing protein</fullName>
    </recommendedName>
</protein>
<dbReference type="EMBL" id="ML993582">
    <property type="protein sequence ID" value="KAF2171604.1"/>
    <property type="molecule type" value="Genomic_DNA"/>
</dbReference>
<dbReference type="GeneID" id="54568768"/>
<dbReference type="Proteomes" id="UP000799537">
    <property type="component" value="Unassembled WGS sequence"/>
</dbReference>
<evidence type="ECO:0000313" key="2">
    <source>
        <dbReference type="EMBL" id="KAF2171604.1"/>
    </source>
</evidence>
<sequence length="415" mass="45606">MASFLIKDVRVFDGENTIENGSVLVENGHISKVSSSTSDFDGPTYSRPGHTLLPGLIDTHIHANSANVVALPQALRFGVTTVCDMHNEWYNILKLRKQREGGDCADLKTTSFAATIDMGWPMPIVLMTHDSPETREEIATWPKLKTPEDGRQYIQDRLKEGVDYIKLMHESGTVMGHEFNKPSIELQKAVIDEAHKHGLTVVAHATCLADTLEILEAGVDGMTHTFIDQPPTPALIEAYKKNNAHCNPTLAAMGSGTTEGKATQEKFAHDARIQHLIEKNERDQMCKCMSFAQSKGATCENAYESVRQLKKAGVPVVIGSDSAGPAVGTAYGLSTHQEMTLFVEQCGFTPEEALKAATSLPAKRFNFSDRGHIKEGLRADLLLVEGNPLENIDHTMDLRGVWTEGQLCSVYNEKF</sequence>
<feature type="domain" description="Amidohydrolase-related" evidence="1">
    <location>
        <begin position="51"/>
        <end position="406"/>
    </location>
</feature>
<organism evidence="2 3">
    <name type="scientific">Zasmidium cellare ATCC 36951</name>
    <dbReference type="NCBI Taxonomy" id="1080233"/>
    <lineage>
        <taxon>Eukaryota</taxon>
        <taxon>Fungi</taxon>
        <taxon>Dikarya</taxon>
        <taxon>Ascomycota</taxon>
        <taxon>Pezizomycotina</taxon>
        <taxon>Dothideomycetes</taxon>
        <taxon>Dothideomycetidae</taxon>
        <taxon>Mycosphaerellales</taxon>
        <taxon>Mycosphaerellaceae</taxon>
        <taxon>Zasmidium</taxon>
    </lineage>
</organism>
<dbReference type="RefSeq" id="XP_033672493.1">
    <property type="nucleotide sequence ID" value="XM_033815496.1"/>
</dbReference>
<dbReference type="InterPro" id="IPR011059">
    <property type="entry name" value="Metal-dep_hydrolase_composite"/>
</dbReference>
<dbReference type="SUPFAM" id="SSF51556">
    <property type="entry name" value="Metallo-dependent hydrolases"/>
    <property type="match status" value="1"/>
</dbReference>
<dbReference type="AlphaFoldDB" id="A0A6A6CWU5"/>
<keyword evidence="3" id="KW-1185">Reference proteome</keyword>
<dbReference type="InterPro" id="IPR051781">
    <property type="entry name" value="Metallo-dep_Hydrolase"/>
</dbReference>
<dbReference type="Pfam" id="PF01979">
    <property type="entry name" value="Amidohydro_1"/>
    <property type="match status" value="1"/>
</dbReference>
<evidence type="ECO:0000313" key="3">
    <source>
        <dbReference type="Proteomes" id="UP000799537"/>
    </source>
</evidence>
<dbReference type="OrthoDB" id="5595695at2759"/>
<evidence type="ECO:0000259" key="1">
    <source>
        <dbReference type="Pfam" id="PF01979"/>
    </source>
</evidence>
<accession>A0A6A6CWU5</accession>
<dbReference type="Gene3D" id="3.30.110.90">
    <property type="entry name" value="Amidohydrolase"/>
    <property type="match status" value="1"/>
</dbReference>